<organism evidence="2 3">
    <name type="scientific">Massariosphaeria phaeospora</name>
    <dbReference type="NCBI Taxonomy" id="100035"/>
    <lineage>
        <taxon>Eukaryota</taxon>
        <taxon>Fungi</taxon>
        <taxon>Dikarya</taxon>
        <taxon>Ascomycota</taxon>
        <taxon>Pezizomycotina</taxon>
        <taxon>Dothideomycetes</taxon>
        <taxon>Pleosporomycetidae</taxon>
        <taxon>Pleosporales</taxon>
        <taxon>Pleosporales incertae sedis</taxon>
        <taxon>Massariosphaeria</taxon>
    </lineage>
</organism>
<keyword evidence="3" id="KW-1185">Reference proteome</keyword>
<dbReference type="EMBL" id="JAADJZ010000006">
    <property type="protein sequence ID" value="KAF2874272.1"/>
    <property type="molecule type" value="Genomic_DNA"/>
</dbReference>
<keyword evidence="1" id="KW-0812">Transmembrane</keyword>
<accession>A0A7C8IDE1</accession>
<sequence length="404" mass="46501">MATGDTTQQSPPPVFNKYRDFLEQVSDDPAGEYPALCHRLQQLDRSRHELWLLRVPKDGTAIHTYRVEEPNNVKPQDYERINVRNLRAMIASGDEEMEYQAVLLANYSKKISAWIVDNLAIGLDMEPYVWEHLLGKVASREFHDLPAQLNRDHFVEIGSNFMVLMDRVAGGRPKTALIILDEHPVARKPVINPSPRPSVMVRPTREPIWGGKGKEGYLTYIIRRHITLDTEPDKFGSGNSLFRCLDGFLSVHFELSATNIPNPSFLDFESILYDRVWANTTPQETWYQMRLKLDECRTILLRLELQMKLNFTVVEGGELEKQYQRLKQKLEIDLRDLEAVEARLRDYIDVLGSKKSTEMAERSIAESKRVMLLTSLAFVFVPVSLASSIYGMVSELKYKILYLP</sequence>
<evidence type="ECO:0000313" key="3">
    <source>
        <dbReference type="Proteomes" id="UP000481861"/>
    </source>
</evidence>
<dbReference type="OrthoDB" id="3801263at2759"/>
<name>A0A7C8IDE1_9PLEO</name>
<evidence type="ECO:0000313" key="2">
    <source>
        <dbReference type="EMBL" id="KAF2874272.1"/>
    </source>
</evidence>
<keyword evidence="1" id="KW-1133">Transmembrane helix</keyword>
<proteinExistence type="predicted"/>
<dbReference type="AlphaFoldDB" id="A0A7C8IDE1"/>
<gene>
    <name evidence="2" type="ORF">BDV95DRAFT_565823</name>
</gene>
<keyword evidence="1" id="KW-0472">Membrane</keyword>
<feature type="transmembrane region" description="Helical" evidence="1">
    <location>
        <begin position="370"/>
        <end position="393"/>
    </location>
</feature>
<reference evidence="2 3" key="1">
    <citation type="submission" date="2020-01" db="EMBL/GenBank/DDBJ databases">
        <authorList>
            <consortium name="DOE Joint Genome Institute"/>
            <person name="Haridas S."/>
            <person name="Albert R."/>
            <person name="Binder M."/>
            <person name="Bloem J."/>
            <person name="Labutti K."/>
            <person name="Salamov A."/>
            <person name="Andreopoulos B."/>
            <person name="Baker S.E."/>
            <person name="Barry K."/>
            <person name="Bills G."/>
            <person name="Bluhm B.H."/>
            <person name="Cannon C."/>
            <person name="Castanera R."/>
            <person name="Culley D.E."/>
            <person name="Daum C."/>
            <person name="Ezra D."/>
            <person name="Gonzalez J.B."/>
            <person name="Henrissat B."/>
            <person name="Kuo A."/>
            <person name="Liang C."/>
            <person name="Lipzen A."/>
            <person name="Lutzoni F."/>
            <person name="Magnuson J."/>
            <person name="Mondo S."/>
            <person name="Nolan M."/>
            <person name="Ohm R."/>
            <person name="Pangilinan J."/>
            <person name="Park H.-J.H."/>
            <person name="Ramirez L."/>
            <person name="Alfaro M."/>
            <person name="Sun H."/>
            <person name="Tritt A."/>
            <person name="Yoshinaga Y."/>
            <person name="Zwiers L.-H.L."/>
            <person name="Turgeon B.G."/>
            <person name="Goodwin S.B."/>
            <person name="Spatafora J.W."/>
            <person name="Crous P.W."/>
            <person name="Grigoriev I.V."/>
        </authorList>
    </citation>
    <scope>NUCLEOTIDE SEQUENCE [LARGE SCALE GENOMIC DNA]</scope>
    <source>
        <strain evidence="2 3">CBS 611.86</strain>
    </source>
</reference>
<protein>
    <submittedName>
        <fullName evidence="2">Uncharacterized protein</fullName>
    </submittedName>
</protein>
<evidence type="ECO:0000256" key="1">
    <source>
        <dbReference type="SAM" id="Phobius"/>
    </source>
</evidence>
<comment type="caution">
    <text evidence="2">The sequence shown here is derived from an EMBL/GenBank/DDBJ whole genome shotgun (WGS) entry which is preliminary data.</text>
</comment>
<dbReference type="Proteomes" id="UP000481861">
    <property type="component" value="Unassembled WGS sequence"/>
</dbReference>